<evidence type="ECO:0000313" key="2">
    <source>
        <dbReference type="Proteomes" id="UP000515591"/>
    </source>
</evidence>
<organism evidence="1 2">
    <name type="scientific">Metapseudomonas otitidis</name>
    <dbReference type="NCBI Taxonomy" id="319939"/>
    <lineage>
        <taxon>Bacteria</taxon>
        <taxon>Pseudomonadati</taxon>
        <taxon>Pseudomonadota</taxon>
        <taxon>Gammaproteobacteria</taxon>
        <taxon>Pseudomonadales</taxon>
        <taxon>Pseudomonadaceae</taxon>
        <taxon>Metapseudomonas</taxon>
    </lineage>
</organism>
<dbReference type="RefSeq" id="WP_182852443.1">
    <property type="nucleotide sequence ID" value="NZ_AP022213.1"/>
</dbReference>
<accession>A0A6S5RLY1</accession>
<proteinExistence type="predicted"/>
<reference evidence="1 2" key="1">
    <citation type="submission" date="2019-12" db="EMBL/GenBank/DDBJ databases">
        <title>complete genome sequences of Pseudomonas otitidis str. WP8-S17-CRE-03 isolated from wastewater treatment plant effluent.</title>
        <authorList>
            <person name="Sekizuka T."/>
            <person name="Itokawa K."/>
            <person name="Yatsu K."/>
            <person name="Inamine Y."/>
            <person name="Kuroda M."/>
        </authorList>
    </citation>
    <scope>NUCLEOTIDE SEQUENCE [LARGE SCALE GENOMIC DNA]</scope>
    <source>
        <strain evidence="1 2">WP8-S17-CRE-03</strain>
    </source>
</reference>
<dbReference type="Proteomes" id="UP000515591">
    <property type="component" value="Chromosome"/>
</dbReference>
<dbReference type="AlphaFoldDB" id="A0A6S5RLY1"/>
<gene>
    <name evidence="1" type="ORF">WP8S17C03_22970</name>
</gene>
<name>A0A6S5RLY1_9GAMM</name>
<sequence>MKRRNWNSVQPNSLRDAMELCKEFALSQRNMSVERISDQMGMADRFTLYKWLSTGRMPAVLIPAYEAACGCSFVTRWLAGAAGKLVIDIPTGRKCTGQDIQLLQQQLHSATGALMAFHDGQMAADEVLAAIRTAMEGLGWHHRNVAQHIQPQLELGGAHE</sequence>
<protein>
    <submittedName>
        <fullName evidence="1">Uncharacterized protein</fullName>
    </submittedName>
</protein>
<evidence type="ECO:0000313" key="1">
    <source>
        <dbReference type="EMBL" id="BBT16248.1"/>
    </source>
</evidence>
<dbReference type="EMBL" id="AP022213">
    <property type="protein sequence ID" value="BBT16248.1"/>
    <property type="molecule type" value="Genomic_DNA"/>
</dbReference>